<feature type="transmembrane region" description="Helical" evidence="7">
    <location>
        <begin position="1262"/>
        <end position="1284"/>
    </location>
</feature>
<dbReference type="FunFam" id="1.20.1250.20:FF:000090">
    <property type="entry name" value="MFS sugar transporter, putative"/>
    <property type="match status" value="1"/>
</dbReference>
<feature type="transmembrane region" description="Helical" evidence="7">
    <location>
        <begin position="301"/>
        <end position="322"/>
    </location>
</feature>
<feature type="transmembrane region" description="Helical" evidence="7">
    <location>
        <begin position="1320"/>
        <end position="1345"/>
    </location>
</feature>
<feature type="transmembrane region" description="Helical" evidence="7">
    <location>
        <begin position="1070"/>
        <end position="1090"/>
    </location>
</feature>
<reference evidence="9 10" key="1">
    <citation type="submission" date="2015-04" db="EMBL/GenBank/DDBJ databases">
        <authorList>
            <person name="Heijne W.H."/>
            <person name="Fedorova N.D."/>
            <person name="Nierman W.C."/>
            <person name="Vollebregt A.W."/>
            <person name="Zhao Z."/>
            <person name="Wu L."/>
            <person name="Kumar M."/>
            <person name="Stam H."/>
            <person name="van den Berg M.A."/>
            <person name="Pel H.J."/>
        </authorList>
    </citation>
    <scope>NUCLEOTIDE SEQUENCE [LARGE SCALE GENOMIC DNA]</scope>
    <source>
        <strain evidence="9 10">CBS 393.64</strain>
    </source>
</reference>
<feature type="transmembrane region" description="Helical" evidence="7">
    <location>
        <begin position="1357"/>
        <end position="1376"/>
    </location>
</feature>
<sequence length="1495" mass="166841">MPNTKTVRVPHLGGIDAAYQMPYPYDPKKPTLVLVNSFTTSSELYRQQYANKKLTDTMNLLAIELLGHGQTRTARENWTYWDTAEMNLQVLDALGIDKAFVLGTSQGGWITVRMALLRPEKIAGIIPLGTSLDYESERTRQLNCWDAPALLTPNIEKWTSNTPTPDFVPDLEYCDFLIDIGFNKDCPTEVREFWRKTIQENYRGDDGRRRIRMAAINLRDRDGLHGRLADVRCPVMWLHILTVVVVVVVAVGQGTKDAVYSVENAQQEIKMFVNSPDAQLVVVEGGAHFLSASHPKEVDEALIAFVRYMYCYYCTVLLAALIRWPRVIKYFLLDSIYLTTGGHVANLDQGLVVHSGLLTANHTAVLPLFQLNLTVVIYCLADKAVVSQISIAVTFPSVCVCSLSLFFPFSLDKTSMPSLDLTDFNIICSTLGLFITAYGFISYLIKERFYLSDALISFLAGVILGPALSIVRPLSLAQGHPSDIASITYYFSRLVLGVQLVIAGIQLPKRYLLHEWRALAVLLLPGLTAMWLCSSLLIWLLVPGLPFLHALAIGACVSPTDPVLSSSIVKGGFADKNVPVALQRIIIAESGANDGLGYPFLFLPLFLMKYAGSNPSGTWSDGVLRALERWLGETWMYAIFLSVLYGGLVGFVAKELLRHAEARQYVDRESFTVFAISLALLVMGTCGLIDSDDILACFIAGNAFTFDDWFRIRTMEDTLQPTIDLVLNMAIFIWLGAVCPWRSFVDGSVVPVGRLFLLGILVLLLRRLPVIFALHRMIPQIAGSRDALFMGFFGPIGISAIFYCYLGVEFLGSMAQDNPAAEQLQETMLVVVWFLVTTSVNEFNRHLTESDELPMRTQLLVIRQEAAESDESVQAEYSLACKIIHAAIRVLSSCPIEYRIGATPTIDMEISTAFPRGFLRMLRLTQVLLDPLHLLLRSIHQGWIDRQTDRQTELIYLMASKTGVSWLRGTALVGAITTVCSSAFLLFGYDQGVMSGVVISEYWLRQMGNPSTIMVSTITALYDVGAVFGAIFSALSAERLGRKRTLLLGSLLVIIGAVLMGSCYERVQMMVGRILTGIGIGYLTSVAPVYQSEVCLPSQRGWHVCCQVTMMLFGLMLAYWMNYGFYFHPGTVQWRFPLLFQMVFAVYIIAVTIFLPDTPRWLMWHESSPDRGVLVLSRLRNRPVDDPVVQTEKEDILTAIRIESQEEGTWMDLFRDGGTAANKRFYLALGIQFMQQMTGINIVTYYAPTLFQESLGMSQERALFVGGFLQVWYILASFLTWYMIDAIGRRRLFITMALGMCAVLVSEAICVAIDNRASSIAAVFFVFAFEACFTWGWMACVWVFPPEILPLKIRAKGAALAAGADFLGNFLVVEITPPALQNIGYRTYIIFAVFNLVCAVIVWLFYPETMGLTLESVDHLFIRDESEGEDEPKRFYQRLQWWVVPKSWDAVRRSRAERAAAGYKDGSVVEGAAEARTAVAENGKPATEIQAEHVG</sequence>
<dbReference type="PROSITE" id="PS00217">
    <property type="entry name" value="SUGAR_TRANSPORT_2"/>
    <property type="match status" value="1"/>
</dbReference>
<dbReference type="PRINTS" id="PR00171">
    <property type="entry name" value="SUGRTRNSPORT"/>
</dbReference>
<keyword evidence="5 7" id="KW-1133">Transmembrane helix</keyword>
<feature type="transmembrane region" description="Helical" evidence="7">
    <location>
        <begin position="787"/>
        <end position="808"/>
    </location>
</feature>
<name>A0A0F4YU94_RASE3</name>
<dbReference type="GO" id="GO:0042391">
    <property type="term" value="P:regulation of membrane potential"/>
    <property type="evidence" value="ECO:0007669"/>
    <property type="project" value="InterPro"/>
</dbReference>
<dbReference type="RefSeq" id="XP_013327800.1">
    <property type="nucleotide sequence ID" value="XM_013472346.1"/>
</dbReference>
<dbReference type="InterPro" id="IPR029058">
    <property type="entry name" value="AB_hydrolase_fold"/>
</dbReference>
<feature type="domain" description="Major facilitator superfamily (MFS) profile" evidence="8">
    <location>
        <begin position="976"/>
        <end position="1410"/>
    </location>
</feature>
<dbReference type="PROSITE" id="PS00216">
    <property type="entry name" value="SUGAR_TRANSPORT_1"/>
    <property type="match status" value="1"/>
</dbReference>
<dbReference type="EMBL" id="LASV01000196">
    <property type="protein sequence ID" value="KKA21188.1"/>
    <property type="molecule type" value="Genomic_DNA"/>
</dbReference>
<comment type="caution">
    <text evidence="9">The sequence shown here is derived from an EMBL/GenBank/DDBJ whole genome shotgun (WGS) entry which is preliminary data.</text>
</comment>
<evidence type="ECO:0000256" key="1">
    <source>
        <dbReference type="ARBA" id="ARBA00004141"/>
    </source>
</evidence>
<feature type="transmembrane region" description="Helical" evidence="7">
    <location>
        <begin position="1291"/>
        <end position="1314"/>
    </location>
</feature>
<dbReference type="InterPro" id="IPR003663">
    <property type="entry name" value="Sugar/inositol_transpt"/>
</dbReference>
<feature type="transmembrane region" description="Helical" evidence="7">
    <location>
        <begin position="519"/>
        <end position="542"/>
    </location>
</feature>
<dbReference type="InterPro" id="IPR006153">
    <property type="entry name" value="Cation/H_exchanger_TM"/>
</dbReference>
<dbReference type="GO" id="GO:0120029">
    <property type="term" value="P:proton export across plasma membrane"/>
    <property type="evidence" value="ECO:0007669"/>
    <property type="project" value="InterPro"/>
</dbReference>
<dbReference type="GO" id="GO:0005886">
    <property type="term" value="C:plasma membrane"/>
    <property type="evidence" value="ECO:0007669"/>
    <property type="project" value="InterPro"/>
</dbReference>
<feature type="transmembrane region" description="Helical" evidence="7">
    <location>
        <begin position="1013"/>
        <end position="1034"/>
    </location>
</feature>
<dbReference type="InterPro" id="IPR036259">
    <property type="entry name" value="MFS_trans_sf"/>
</dbReference>
<dbReference type="SUPFAM" id="SSF53474">
    <property type="entry name" value="alpha/beta-Hydrolases"/>
    <property type="match status" value="1"/>
</dbReference>
<keyword evidence="3" id="KW-0813">Transport</keyword>
<evidence type="ECO:0000256" key="6">
    <source>
        <dbReference type="ARBA" id="ARBA00023136"/>
    </source>
</evidence>
<feature type="transmembrane region" description="Helical" evidence="7">
    <location>
        <begin position="424"/>
        <end position="445"/>
    </location>
</feature>
<dbReference type="PROSITE" id="PS50850">
    <property type="entry name" value="MFS"/>
    <property type="match status" value="1"/>
</dbReference>
<feature type="transmembrane region" description="Helical" evidence="7">
    <location>
        <begin position="966"/>
        <end position="987"/>
    </location>
</feature>
<feature type="transmembrane region" description="Helical" evidence="7">
    <location>
        <begin position="1388"/>
        <end position="1406"/>
    </location>
</feature>
<comment type="similarity">
    <text evidence="2">Belongs to the major facilitator superfamily. Sugar transporter (TC 2.A.1.1) family.</text>
</comment>
<proteinExistence type="inferred from homology"/>
<feature type="transmembrane region" description="Helical" evidence="7">
    <location>
        <begin position="389"/>
        <end position="409"/>
    </location>
</feature>
<dbReference type="Gene3D" id="1.20.1250.20">
    <property type="entry name" value="MFS general substrate transporter like domains"/>
    <property type="match status" value="1"/>
</dbReference>
<dbReference type="PANTHER" id="PTHR31382">
    <property type="entry name" value="NA(+)/H(+) ANTIPORTER"/>
    <property type="match status" value="1"/>
</dbReference>
<evidence type="ECO:0000256" key="2">
    <source>
        <dbReference type="ARBA" id="ARBA00010992"/>
    </source>
</evidence>
<dbReference type="Pfam" id="PF00561">
    <property type="entry name" value="Abhydrolase_1"/>
    <property type="match status" value="1"/>
</dbReference>
<evidence type="ECO:0000256" key="3">
    <source>
        <dbReference type="ARBA" id="ARBA00022448"/>
    </source>
</evidence>
<feature type="transmembrane region" description="Helical" evidence="7">
    <location>
        <begin position="454"/>
        <end position="475"/>
    </location>
</feature>
<evidence type="ECO:0000259" key="8">
    <source>
        <dbReference type="PROSITE" id="PS50850"/>
    </source>
</evidence>
<dbReference type="NCBIfam" id="TIGR00879">
    <property type="entry name" value="SP"/>
    <property type="match status" value="1"/>
</dbReference>
<keyword evidence="4 7" id="KW-0812">Transmembrane</keyword>
<dbReference type="Gene3D" id="3.40.50.1820">
    <property type="entry name" value="alpha/beta hydrolase"/>
    <property type="match status" value="1"/>
</dbReference>
<evidence type="ECO:0000313" key="9">
    <source>
        <dbReference type="EMBL" id="KKA21188.1"/>
    </source>
</evidence>
<feature type="transmembrane region" description="Helical" evidence="7">
    <location>
        <begin position="634"/>
        <end position="653"/>
    </location>
</feature>
<dbReference type="Proteomes" id="UP000053958">
    <property type="component" value="Unassembled WGS sequence"/>
</dbReference>
<dbReference type="OrthoDB" id="6612291at2759"/>
<dbReference type="PANTHER" id="PTHR31382:SF1">
    <property type="entry name" value="SODIUM ION_PROTON EXCHANGER (EUROFUNG)"/>
    <property type="match status" value="1"/>
</dbReference>
<dbReference type="InterPro" id="IPR004712">
    <property type="entry name" value="Na+/H+_antiporter_fungi"/>
</dbReference>
<dbReference type="STRING" id="1408163.A0A0F4YU94"/>
<feature type="transmembrane region" description="Helical" evidence="7">
    <location>
        <begin position="487"/>
        <end position="507"/>
    </location>
</feature>
<dbReference type="InterPro" id="IPR000073">
    <property type="entry name" value="AB_hydrolase_1"/>
</dbReference>
<keyword evidence="10" id="KW-1185">Reference proteome</keyword>
<protein>
    <recommendedName>
        <fullName evidence="8">Major facilitator superfamily (MFS) profile domain-containing protein</fullName>
    </recommendedName>
</protein>
<feature type="transmembrane region" description="Helical" evidence="7">
    <location>
        <begin position="1225"/>
        <end position="1247"/>
    </location>
</feature>
<dbReference type="Pfam" id="PF00999">
    <property type="entry name" value="Na_H_Exchanger"/>
    <property type="match status" value="1"/>
</dbReference>
<organism evidence="9 10">
    <name type="scientific">Rasamsonia emersonii (strain ATCC 16479 / CBS 393.64 / IMI 116815)</name>
    <dbReference type="NCBI Taxonomy" id="1408163"/>
    <lineage>
        <taxon>Eukaryota</taxon>
        <taxon>Fungi</taxon>
        <taxon>Dikarya</taxon>
        <taxon>Ascomycota</taxon>
        <taxon>Pezizomycotina</taxon>
        <taxon>Eurotiomycetes</taxon>
        <taxon>Eurotiomycetidae</taxon>
        <taxon>Eurotiales</taxon>
        <taxon>Trichocomaceae</taxon>
        <taxon>Rasamsonia</taxon>
    </lineage>
</organism>
<feature type="transmembrane region" description="Helical" evidence="7">
    <location>
        <begin position="725"/>
        <end position="743"/>
    </location>
</feature>
<evidence type="ECO:0000256" key="4">
    <source>
        <dbReference type="ARBA" id="ARBA00022692"/>
    </source>
</evidence>
<evidence type="ECO:0000313" key="10">
    <source>
        <dbReference type="Proteomes" id="UP000053958"/>
    </source>
</evidence>
<gene>
    <name evidence="9" type="ORF">T310_4789</name>
</gene>
<accession>A0A0F4YU94</accession>
<evidence type="ECO:0000256" key="7">
    <source>
        <dbReference type="SAM" id="Phobius"/>
    </source>
</evidence>
<feature type="transmembrane region" description="Helical" evidence="7">
    <location>
        <begin position="1102"/>
        <end position="1122"/>
    </location>
</feature>
<dbReference type="GO" id="GO:0036376">
    <property type="term" value="P:sodium ion export across plasma membrane"/>
    <property type="evidence" value="ECO:0007669"/>
    <property type="project" value="InterPro"/>
</dbReference>
<feature type="transmembrane region" description="Helical" evidence="7">
    <location>
        <begin position="235"/>
        <end position="254"/>
    </location>
</feature>
<dbReference type="Pfam" id="PF00083">
    <property type="entry name" value="Sugar_tr"/>
    <property type="match status" value="1"/>
</dbReference>
<feature type="transmembrane region" description="Helical" evidence="7">
    <location>
        <begin position="1134"/>
        <end position="1155"/>
    </location>
</feature>
<dbReference type="GO" id="GO:0015385">
    <property type="term" value="F:sodium:proton antiporter activity"/>
    <property type="evidence" value="ECO:0007669"/>
    <property type="project" value="InterPro"/>
</dbReference>
<keyword evidence="6 7" id="KW-0472">Membrane</keyword>
<dbReference type="InterPro" id="IPR005828">
    <property type="entry name" value="MFS_sugar_transport-like"/>
</dbReference>
<feature type="transmembrane region" description="Helical" evidence="7">
    <location>
        <begin position="673"/>
        <end position="704"/>
    </location>
</feature>
<feature type="transmembrane region" description="Helical" evidence="7">
    <location>
        <begin position="1046"/>
        <end position="1064"/>
    </location>
</feature>
<dbReference type="GeneID" id="25317136"/>
<evidence type="ECO:0000256" key="5">
    <source>
        <dbReference type="ARBA" id="ARBA00022989"/>
    </source>
</evidence>
<comment type="subcellular location">
    <subcellularLocation>
        <location evidence="1">Membrane</location>
        <topology evidence="1">Multi-pass membrane protein</topology>
    </subcellularLocation>
</comment>
<dbReference type="SUPFAM" id="SSF103473">
    <property type="entry name" value="MFS general substrate transporter"/>
    <property type="match status" value="1"/>
</dbReference>
<feature type="transmembrane region" description="Helical" evidence="7">
    <location>
        <begin position="755"/>
        <end position="775"/>
    </location>
</feature>
<dbReference type="InterPro" id="IPR020846">
    <property type="entry name" value="MFS_dom"/>
</dbReference>
<dbReference type="InterPro" id="IPR005829">
    <property type="entry name" value="Sugar_transporter_CS"/>
</dbReference>